<evidence type="ECO:0000256" key="1">
    <source>
        <dbReference type="SAM" id="MobiDB-lite"/>
    </source>
</evidence>
<keyword evidence="3" id="KW-1185">Reference proteome</keyword>
<feature type="compositionally biased region" description="Polar residues" evidence="1">
    <location>
        <begin position="22"/>
        <end position="52"/>
    </location>
</feature>
<dbReference type="Proteomes" id="UP001172102">
    <property type="component" value="Unassembled WGS sequence"/>
</dbReference>
<name>A0AA40E1G7_9PEZI</name>
<feature type="compositionally biased region" description="Basic and acidic residues" evidence="1">
    <location>
        <begin position="81"/>
        <end position="93"/>
    </location>
</feature>
<evidence type="ECO:0000313" key="2">
    <source>
        <dbReference type="EMBL" id="KAK0724429.1"/>
    </source>
</evidence>
<reference evidence="2" key="1">
    <citation type="submission" date="2023-06" db="EMBL/GenBank/DDBJ databases">
        <title>Genome-scale phylogeny and comparative genomics of the fungal order Sordariales.</title>
        <authorList>
            <consortium name="Lawrence Berkeley National Laboratory"/>
            <person name="Hensen N."/>
            <person name="Bonometti L."/>
            <person name="Westerberg I."/>
            <person name="Brannstrom I.O."/>
            <person name="Guillou S."/>
            <person name="Cros-Aarteil S."/>
            <person name="Calhoun S."/>
            <person name="Haridas S."/>
            <person name="Kuo A."/>
            <person name="Mondo S."/>
            <person name="Pangilinan J."/>
            <person name="Riley R."/>
            <person name="Labutti K."/>
            <person name="Andreopoulos B."/>
            <person name="Lipzen A."/>
            <person name="Chen C."/>
            <person name="Yanf M."/>
            <person name="Daum C."/>
            <person name="Ng V."/>
            <person name="Clum A."/>
            <person name="Steindorff A."/>
            <person name="Ohm R."/>
            <person name="Martin F."/>
            <person name="Silar P."/>
            <person name="Natvig D."/>
            <person name="Lalanne C."/>
            <person name="Gautier V."/>
            <person name="Ament-Velasquez S.L."/>
            <person name="Kruys A."/>
            <person name="Hutchinson M.I."/>
            <person name="Powell A.J."/>
            <person name="Barry K."/>
            <person name="Miller A.N."/>
            <person name="Grigoriev I.V."/>
            <person name="Debuchy R."/>
            <person name="Gladieux P."/>
            <person name="Thoren M.H."/>
            <person name="Johannesson H."/>
        </authorList>
    </citation>
    <scope>NUCLEOTIDE SEQUENCE</scope>
    <source>
        <strain evidence="2">SMH4607-1</strain>
    </source>
</reference>
<organism evidence="2 3">
    <name type="scientific">Lasiosphaeris hirsuta</name>
    <dbReference type="NCBI Taxonomy" id="260670"/>
    <lineage>
        <taxon>Eukaryota</taxon>
        <taxon>Fungi</taxon>
        <taxon>Dikarya</taxon>
        <taxon>Ascomycota</taxon>
        <taxon>Pezizomycotina</taxon>
        <taxon>Sordariomycetes</taxon>
        <taxon>Sordariomycetidae</taxon>
        <taxon>Sordariales</taxon>
        <taxon>Lasiosphaeriaceae</taxon>
        <taxon>Lasiosphaeris</taxon>
    </lineage>
</organism>
<evidence type="ECO:0000313" key="3">
    <source>
        <dbReference type="Proteomes" id="UP001172102"/>
    </source>
</evidence>
<dbReference type="AlphaFoldDB" id="A0AA40E1G7"/>
<proteinExistence type="predicted"/>
<accession>A0AA40E1G7</accession>
<feature type="region of interest" description="Disordered" evidence="1">
    <location>
        <begin position="1"/>
        <end position="93"/>
    </location>
</feature>
<sequence length="220" mass="24048">MAIHATTAQQQQQQQRWRPYYSHQTSHSETITNSAESNSETGSITHRPQSLSAGPGHERRRSSLATVPAGGSTSSIGTNYEEGRVDNGGDHGDSSCSIYSARKRASSARKVLAASSYVSASDTRLYPHLYRVVCVATCALLNTIFTGNIRLIRTGSDGHSYQESMHSSSSEDRRDLSYLATAAGFWGRMVLADIEGPLEEITEVMRLAQQAIKERGRQLP</sequence>
<gene>
    <name evidence="2" type="ORF">B0H67DRAFT_567920</name>
</gene>
<dbReference type="EMBL" id="JAUKUA010000002">
    <property type="protein sequence ID" value="KAK0724429.1"/>
    <property type="molecule type" value="Genomic_DNA"/>
</dbReference>
<comment type="caution">
    <text evidence="2">The sequence shown here is derived from an EMBL/GenBank/DDBJ whole genome shotgun (WGS) entry which is preliminary data.</text>
</comment>
<protein>
    <submittedName>
        <fullName evidence="2">Uncharacterized protein</fullName>
    </submittedName>
</protein>